<dbReference type="GO" id="GO:0060468">
    <property type="term" value="P:prevention of polyspermy"/>
    <property type="evidence" value="ECO:0007669"/>
    <property type="project" value="TreeGrafter"/>
</dbReference>
<dbReference type="InterPro" id="IPR055356">
    <property type="entry name" value="ZP-N"/>
</dbReference>
<dbReference type="PANTHER" id="PTHR23343:SF4">
    <property type="entry name" value="ZONA PELLUCIDA SPERM-BINDING PROTEIN 2"/>
    <property type="match status" value="1"/>
</dbReference>
<dbReference type="SMART" id="SM00241">
    <property type="entry name" value="ZP"/>
    <property type="match status" value="1"/>
</dbReference>
<accession>A0A8C4QJD2</accession>
<keyword evidence="10" id="KW-0325">Glycoprotein</keyword>
<dbReference type="PRINTS" id="PR00023">
    <property type="entry name" value="ZPELLUCIDA"/>
</dbReference>
<keyword evidence="4" id="KW-0272">Extracellular matrix</keyword>
<dbReference type="InterPro" id="IPR017977">
    <property type="entry name" value="ZP_dom_CS"/>
</dbReference>
<evidence type="ECO:0000256" key="4">
    <source>
        <dbReference type="ARBA" id="ARBA00022530"/>
    </source>
</evidence>
<dbReference type="GO" id="GO:0035805">
    <property type="term" value="C:egg coat"/>
    <property type="evidence" value="ECO:0007669"/>
    <property type="project" value="UniProtKB-SubCell"/>
</dbReference>
<dbReference type="InterPro" id="IPR055355">
    <property type="entry name" value="ZP-C"/>
</dbReference>
<dbReference type="Proteomes" id="UP000694388">
    <property type="component" value="Unplaced"/>
</dbReference>
<evidence type="ECO:0000256" key="9">
    <source>
        <dbReference type="ARBA" id="ARBA00023157"/>
    </source>
</evidence>
<keyword evidence="11" id="KW-0278">Fertilization</keyword>
<keyword evidence="5" id="KW-0165">Cleavage on pair of basic residues</keyword>
<dbReference type="GO" id="GO:0032190">
    <property type="term" value="F:acrosin binding"/>
    <property type="evidence" value="ECO:0007669"/>
    <property type="project" value="TreeGrafter"/>
</dbReference>
<evidence type="ECO:0000256" key="10">
    <source>
        <dbReference type="ARBA" id="ARBA00023180"/>
    </source>
</evidence>
<keyword evidence="6" id="KW-0812">Transmembrane</keyword>
<name>A0A8C4QJD2_EPTBU</name>
<dbReference type="PANTHER" id="PTHR23343">
    <property type="entry name" value="ZONA PELLUCIDA SPERM-BINDING PROTEIN"/>
    <property type="match status" value="1"/>
</dbReference>
<dbReference type="Ensembl" id="ENSEBUT00000016375.1">
    <property type="protein sequence ID" value="ENSEBUP00000015800.1"/>
    <property type="gene ID" value="ENSEBUG00000009940.1"/>
</dbReference>
<dbReference type="PROSITE" id="PS00682">
    <property type="entry name" value="ZP_1"/>
    <property type="match status" value="1"/>
</dbReference>
<dbReference type="GO" id="GO:0007339">
    <property type="term" value="P:binding of sperm to zona pellucida"/>
    <property type="evidence" value="ECO:0007669"/>
    <property type="project" value="TreeGrafter"/>
</dbReference>
<evidence type="ECO:0000256" key="5">
    <source>
        <dbReference type="ARBA" id="ARBA00022685"/>
    </source>
</evidence>
<dbReference type="OMA" id="WANSIVP"/>
<dbReference type="GO" id="GO:0005886">
    <property type="term" value="C:plasma membrane"/>
    <property type="evidence" value="ECO:0007669"/>
    <property type="project" value="UniProtKB-SubCell"/>
</dbReference>
<protein>
    <recommendedName>
        <fullName evidence="13">ZP domain-containing protein</fullName>
    </recommendedName>
</protein>
<reference evidence="14" key="1">
    <citation type="submission" date="2025-08" db="UniProtKB">
        <authorList>
            <consortium name="Ensembl"/>
        </authorList>
    </citation>
    <scope>IDENTIFICATION</scope>
</reference>
<evidence type="ECO:0000256" key="7">
    <source>
        <dbReference type="ARBA" id="ARBA00022989"/>
    </source>
</evidence>
<evidence type="ECO:0000256" key="1">
    <source>
        <dbReference type="ARBA" id="ARBA00004251"/>
    </source>
</evidence>
<evidence type="ECO:0000256" key="6">
    <source>
        <dbReference type="ARBA" id="ARBA00022692"/>
    </source>
</evidence>
<sequence length="567" mass="62840">MALTVQGTGGPDCKVVGKVAAVRFQCDPRFLQATILKRIPDFDRAPRPNVDKAYDSSWFLVVSLPSGRKDTLTVEQARLRGVNLFDTVEQFRNIKGYKIDVLLVHCSPSPQLSISIPLVCVLDAFHCYKTHLVVVMPEMCEEPLEGLTINGQDVNLEELEKKLVSLQKISENGSRGYIIEISRKKRRVTVIDVSKKSPLLLRQECQVGTSREYVVTCAFQTSICAPGGYMEFEVWANSIVPRLSLATVRLIDDQSCLPQLITSEKVVFSFPLSACGTRKVVQGAVVHYENEVFSKSELVLGTILRNSEYRLLVVCEHHPEDTIAVGFLVNTSMPMLPVLQEGPLNLLLRVFHDGAFNMPYGQQEHPVFRVLREPIHLQLELNGRSDPTLELFLDDCWATSNADPLSQPQWIVVADGCANGGDDYPTIFHSVTSEVGLLNPPSRTKRFDVKAFIFTDASGVPSQSLVYFHCSAVVCDLSRPDVEQCKPSCVGAASPSRMMRRSLRARRASMDDLRGTASLKEPVIVMVTELQQGVLFAERIAQVTDGQSTCARVANPSKCEVCFECAG</sequence>
<dbReference type="Pfam" id="PF23344">
    <property type="entry name" value="ZP-N"/>
    <property type="match status" value="1"/>
</dbReference>
<feature type="domain" description="ZP" evidence="13">
    <location>
        <begin position="223"/>
        <end position="492"/>
    </location>
</feature>
<dbReference type="InterPro" id="IPR001507">
    <property type="entry name" value="ZP_dom"/>
</dbReference>
<proteinExistence type="predicted"/>
<dbReference type="PROSITE" id="PS51034">
    <property type="entry name" value="ZP_2"/>
    <property type="match status" value="1"/>
</dbReference>
<dbReference type="InterPro" id="IPR042235">
    <property type="entry name" value="ZP-C_dom"/>
</dbReference>
<organism evidence="14 15">
    <name type="scientific">Eptatretus burgeri</name>
    <name type="common">Inshore hagfish</name>
    <dbReference type="NCBI Taxonomy" id="7764"/>
    <lineage>
        <taxon>Eukaryota</taxon>
        <taxon>Metazoa</taxon>
        <taxon>Chordata</taxon>
        <taxon>Craniata</taxon>
        <taxon>Vertebrata</taxon>
        <taxon>Cyclostomata</taxon>
        <taxon>Myxini</taxon>
        <taxon>Myxiniformes</taxon>
        <taxon>Myxinidae</taxon>
        <taxon>Eptatretinae</taxon>
        <taxon>Eptatretus</taxon>
    </lineage>
</organism>
<evidence type="ECO:0000256" key="11">
    <source>
        <dbReference type="ARBA" id="ARBA00023279"/>
    </source>
</evidence>
<keyword evidence="9" id="KW-1015">Disulfide bond</keyword>
<comment type="subcellular location">
    <subcellularLocation>
        <location evidence="1">Cell membrane</location>
        <topology evidence="1">Single-pass type I membrane protein</topology>
    </subcellularLocation>
    <subcellularLocation>
        <location evidence="12">Zona pellucida</location>
    </subcellularLocation>
</comment>
<dbReference type="Gene3D" id="2.60.40.3210">
    <property type="entry name" value="Zona pellucida, ZP-N domain"/>
    <property type="match status" value="1"/>
</dbReference>
<dbReference type="GeneTree" id="ENSGT00940000160133"/>
<keyword evidence="2" id="KW-1003">Cell membrane</keyword>
<keyword evidence="7" id="KW-1133">Transmembrane helix</keyword>
<evidence type="ECO:0000256" key="8">
    <source>
        <dbReference type="ARBA" id="ARBA00023136"/>
    </source>
</evidence>
<dbReference type="GO" id="GO:0035804">
    <property type="term" value="F:structural constituent of egg coat"/>
    <property type="evidence" value="ECO:0007669"/>
    <property type="project" value="TreeGrafter"/>
</dbReference>
<evidence type="ECO:0000259" key="13">
    <source>
        <dbReference type="PROSITE" id="PS51034"/>
    </source>
</evidence>
<keyword evidence="15" id="KW-1185">Reference proteome</keyword>
<evidence type="ECO:0000313" key="15">
    <source>
        <dbReference type="Proteomes" id="UP000694388"/>
    </source>
</evidence>
<dbReference type="AlphaFoldDB" id="A0A8C4QJD2"/>
<evidence type="ECO:0000256" key="12">
    <source>
        <dbReference type="ARBA" id="ARBA00024183"/>
    </source>
</evidence>
<dbReference type="InterPro" id="IPR048290">
    <property type="entry name" value="ZP_chr"/>
</dbReference>
<dbReference type="InterPro" id="IPR051148">
    <property type="entry name" value="Zona_Pellucida_Domain_gp"/>
</dbReference>
<keyword evidence="3" id="KW-0964">Secreted</keyword>
<evidence type="ECO:0000256" key="2">
    <source>
        <dbReference type="ARBA" id="ARBA00022475"/>
    </source>
</evidence>
<dbReference type="Pfam" id="PF00100">
    <property type="entry name" value="Zona_pellucida"/>
    <property type="match status" value="1"/>
</dbReference>
<dbReference type="Gene3D" id="2.60.40.4100">
    <property type="entry name" value="Zona pellucida, ZP-C domain"/>
    <property type="match status" value="1"/>
</dbReference>
<reference evidence="14" key="2">
    <citation type="submission" date="2025-09" db="UniProtKB">
        <authorList>
            <consortium name="Ensembl"/>
        </authorList>
    </citation>
    <scope>IDENTIFICATION</scope>
</reference>
<evidence type="ECO:0000313" key="14">
    <source>
        <dbReference type="Ensembl" id="ENSEBUP00000015800.1"/>
    </source>
</evidence>
<evidence type="ECO:0000256" key="3">
    <source>
        <dbReference type="ARBA" id="ARBA00022525"/>
    </source>
</evidence>
<keyword evidence="8" id="KW-0472">Membrane</keyword>